<accession>A0ACD3BGB0</accession>
<sequence>MESDIVDLTITQAFYETEWIGLGKLYPSDPPQFILDARARLLEIPDTFQSHIPADDVPVSHFLAWHLPRQVNAALNAPVKEWFSIDAPHTQPACLLTRDIPSATCLNQLDQRLGQAWFEGAKSISDPRYNNGRDRIPLWAITFWKTVARILSLREMWLASASWIVTEKKKVSIRDIETFSAFQVADKRLTSMPWRSQLPYSRGLARTTDLTIYLSERWLSDDSINMMTTLLSQDFAISGCKEHILIASLGVANEIMKNGPTGTYPIKNGAALLRRYEKYIQENRTEKLYFPANVGNHWIACCIDFERKVVSYGDSLRTHSPTIDTLMEYTRTWLKVRFGFDFTITGNALPHGVQNDTVNCGIIAMNTIETNALGRKLWTEKNAKLHRVMWFNRLAAFCDTPSLQLISQTPSVNAQITKDTYLSALIAIGDHNFPDLQTFVLKNMNKTVSSKKPLAEKSYKAVPSDASPPNPSSFQGVPSDQNMSTAIRPIPQPPASKSPPQTPPFQIASPKQQPSIIAEPSTISKDPIPISVGIVMDLDPTLPSVSKPEKIVSVELDKPSLPATRSEGTVMDKGAPKLGDAVRKQTTCRKRPFSLLDDLSDSEGSEYETDTAESVPKLSQNHPAPKKAPKAQTPKTKGTKAKQQRIEGKKDEVDDDKFEKWKRKLTADDPHVWFDPLNVCRVRHSKCPKAFLVKYPCDVSRWNEHLNKCGKKKDLTSNAGAKTFSQPLISSRMPSWGLASSKSATKHTDTVTHRLPCPGLRETDDDRIPAYLQRTSAKTAGGVAIDELPGEKFEGKFRDLPEKEKERLRLVQMHTHRWRNLHNLPAVFSINCLKFSSQNGSYCSACAEVLALRAFKNALRKDIPHPENRKFTNKVNRDPVLGGIYASVVGLQDLIEKPDVDKNVFVRFAQGVLGGKYDNKVLMGLIEATVLKQDRLEQGKGMQNFPWTPDYDEFSHIMQIISPQFSRTWREIFPAPSERTHRRREARQPQFPQEVGDEMFERVLQHFNTINYHGPCCLSCDDTKLLSAYRPYFDGEKQKYFLVGGIDGPIEVLNPETMDALMDETKKAVKVRVFCLSIPFRKIPPIIVAALPIPDNLKVETLFPLSLQILRGLLSRGINVISYACDGTEIERKIQHQFRKIATSHLRYTIASPAPGGADINIAIPVIDGHPLSLIQDSRHSSKTLRNNLFSGSTLLVLGNETAQFSHIQRIIDHQLSPIYRRDVEKLDRQDDNAATRLFAAETLKFTCDRHEAFKAEIPYLFIFGELTDAYQNRSISHIERVQMVLRAHYFLDGWLKALELSSHSKKKHTLSREALDILKFIIHGLLELIFIHRDHIGTRTPLLTWLHSSEVCEHVFGEARRIVKDFTLLDLFYMIPKLRVKIRHAVFQERVSDPNARASGYSHRYYVHGDDINLAHFPSDAEIAQAARIALDEADSLLMFLGLKPHLLRSMVQNPGIQTHLSVTLRANEEHDGDVNPEEVEIANPDEADDEETSLEELLRRIRVEDDKIHRDKTEHELLSLTSASIALLVGDMEKIQSICPDEDIEKLAAEERTEINAVMNEISDAAAHTTDNLVGQVPMQSTFSDIDFSGLINTRRRHETLEAAMGVRARGKDVEGDKEDTEDDEKKPKLSERQEMIKQIHEKLKLYNKDRGVGTGLERGARWKGTDPDPGPVGHAKNAAAMAQTNTSLAAQKRRKIFTSLKVPELERLITAGITKVRKLEAHGIDFVFVIANEKIMVGKVIGLQTKSAGKNVRHQSSKSTDNISSASYVSVQVFEHTFGGRFTALTSRTTWVGTNQFEHLPPSQVLCILSSQPRAPSLREVQLGQIDLNVFTNLCGGLEALKLAMAEFRKKEIK</sequence>
<proteinExistence type="predicted"/>
<dbReference type="EMBL" id="ML208259">
    <property type="protein sequence ID" value="TFK77245.1"/>
    <property type="molecule type" value="Genomic_DNA"/>
</dbReference>
<organism evidence="1 2">
    <name type="scientific">Pluteus cervinus</name>
    <dbReference type="NCBI Taxonomy" id="181527"/>
    <lineage>
        <taxon>Eukaryota</taxon>
        <taxon>Fungi</taxon>
        <taxon>Dikarya</taxon>
        <taxon>Basidiomycota</taxon>
        <taxon>Agaricomycotina</taxon>
        <taxon>Agaricomycetes</taxon>
        <taxon>Agaricomycetidae</taxon>
        <taxon>Agaricales</taxon>
        <taxon>Pluteineae</taxon>
        <taxon>Pluteaceae</taxon>
        <taxon>Pluteus</taxon>
    </lineage>
</organism>
<name>A0ACD3BGB0_9AGAR</name>
<evidence type="ECO:0000313" key="2">
    <source>
        <dbReference type="Proteomes" id="UP000308600"/>
    </source>
</evidence>
<dbReference type="Proteomes" id="UP000308600">
    <property type="component" value="Unassembled WGS sequence"/>
</dbReference>
<keyword evidence="2" id="KW-1185">Reference proteome</keyword>
<evidence type="ECO:0000313" key="1">
    <source>
        <dbReference type="EMBL" id="TFK77245.1"/>
    </source>
</evidence>
<gene>
    <name evidence="1" type="ORF">BDN72DRAFT_953706</name>
</gene>
<protein>
    <submittedName>
        <fullName evidence="1">Uncharacterized protein</fullName>
    </submittedName>
</protein>
<reference evidence="1 2" key="1">
    <citation type="journal article" date="2019" name="Nat. Ecol. Evol.">
        <title>Megaphylogeny resolves global patterns of mushroom evolution.</title>
        <authorList>
            <person name="Varga T."/>
            <person name="Krizsan K."/>
            <person name="Foldi C."/>
            <person name="Dima B."/>
            <person name="Sanchez-Garcia M."/>
            <person name="Sanchez-Ramirez S."/>
            <person name="Szollosi G.J."/>
            <person name="Szarkandi J.G."/>
            <person name="Papp V."/>
            <person name="Albert L."/>
            <person name="Andreopoulos W."/>
            <person name="Angelini C."/>
            <person name="Antonin V."/>
            <person name="Barry K.W."/>
            <person name="Bougher N.L."/>
            <person name="Buchanan P."/>
            <person name="Buyck B."/>
            <person name="Bense V."/>
            <person name="Catcheside P."/>
            <person name="Chovatia M."/>
            <person name="Cooper J."/>
            <person name="Damon W."/>
            <person name="Desjardin D."/>
            <person name="Finy P."/>
            <person name="Geml J."/>
            <person name="Haridas S."/>
            <person name="Hughes K."/>
            <person name="Justo A."/>
            <person name="Karasinski D."/>
            <person name="Kautmanova I."/>
            <person name="Kiss B."/>
            <person name="Kocsube S."/>
            <person name="Kotiranta H."/>
            <person name="LaButti K.M."/>
            <person name="Lechner B.E."/>
            <person name="Liimatainen K."/>
            <person name="Lipzen A."/>
            <person name="Lukacs Z."/>
            <person name="Mihaltcheva S."/>
            <person name="Morgado L.N."/>
            <person name="Niskanen T."/>
            <person name="Noordeloos M.E."/>
            <person name="Ohm R.A."/>
            <person name="Ortiz-Santana B."/>
            <person name="Ovrebo C."/>
            <person name="Racz N."/>
            <person name="Riley R."/>
            <person name="Savchenko A."/>
            <person name="Shiryaev A."/>
            <person name="Soop K."/>
            <person name="Spirin V."/>
            <person name="Szebenyi C."/>
            <person name="Tomsovsky M."/>
            <person name="Tulloss R.E."/>
            <person name="Uehling J."/>
            <person name="Grigoriev I.V."/>
            <person name="Vagvolgyi C."/>
            <person name="Papp T."/>
            <person name="Martin F.M."/>
            <person name="Miettinen O."/>
            <person name="Hibbett D.S."/>
            <person name="Nagy L.G."/>
        </authorList>
    </citation>
    <scope>NUCLEOTIDE SEQUENCE [LARGE SCALE GENOMIC DNA]</scope>
    <source>
        <strain evidence="1 2">NL-1719</strain>
    </source>
</reference>